<comment type="caution">
    <text evidence="2">The sequence shown here is derived from an EMBL/GenBank/DDBJ whole genome shotgun (WGS) entry which is preliminary data.</text>
</comment>
<proteinExistence type="predicted"/>
<evidence type="ECO:0000313" key="3">
    <source>
        <dbReference type="Proteomes" id="UP000602745"/>
    </source>
</evidence>
<evidence type="ECO:0000259" key="1">
    <source>
        <dbReference type="Pfam" id="PF06863"/>
    </source>
</evidence>
<name>A0A8J2VPL1_9RHOB</name>
<dbReference type="Pfam" id="PF06863">
    <property type="entry name" value="DUF1254"/>
    <property type="match status" value="1"/>
</dbReference>
<dbReference type="RefSeq" id="WP_188408851.1">
    <property type="nucleotide sequence ID" value="NZ_BMCP01000001.1"/>
</dbReference>
<reference evidence="2" key="2">
    <citation type="submission" date="2020-09" db="EMBL/GenBank/DDBJ databases">
        <authorList>
            <person name="Sun Q."/>
            <person name="Sedlacek I."/>
        </authorList>
    </citation>
    <scope>NUCLEOTIDE SEQUENCE</scope>
    <source>
        <strain evidence="2">CCM 7684</strain>
    </source>
</reference>
<dbReference type="EMBL" id="BMCP01000001">
    <property type="protein sequence ID" value="GGE36941.1"/>
    <property type="molecule type" value="Genomic_DNA"/>
</dbReference>
<sequence>MTRTLLFIAAGALFGLMIHVITLLTVPYNASRDGFSRIAAVAQAGRFVEVGPNPQQGGLPALDPTFLHAACMFDLEQGPMRVRVPELSGYFTLSFYDRIARPFFVINDKAAIGGAVEALLIDPAHGLITTPSGTTRVETAETTGFVLIRGAVANPSERDRVREQILQAACDHVPAPGL</sequence>
<dbReference type="Gene3D" id="2.60.40.1610">
    <property type="entry name" value="Domain of unknown function DUF1254"/>
    <property type="match status" value="1"/>
</dbReference>
<evidence type="ECO:0000313" key="2">
    <source>
        <dbReference type="EMBL" id="GGE36941.1"/>
    </source>
</evidence>
<dbReference type="Proteomes" id="UP000602745">
    <property type="component" value="Unassembled WGS sequence"/>
</dbReference>
<dbReference type="AlphaFoldDB" id="A0A8J2VPL1"/>
<keyword evidence="3" id="KW-1185">Reference proteome</keyword>
<accession>A0A8J2VPL1</accession>
<reference evidence="2" key="1">
    <citation type="journal article" date="2014" name="Int. J. Syst. Evol. Microbiol.">
        <title>Complete genome sequence of Corynebacterium casei LMG S-19264T (=DSM 44701T), isolated from a smear-ripened cheese.</title>
        <authorList>
            <consortium name="US DOE Joint Genome Institute (JGI-PGF)"/>
            <person name="Walter F."/>
            <person name="Albersmeier A."/>
            <person name="Kalinowski J."/>
            <person name="Ruckert C."/>
        </authorList>
    </citation>
    <scope>NUCLEOTIDE SEQUENCE</scope>
    <source>
        <strain evidence="2">CCM 7684</strain>
    </source>
</reference>
<dbReference type="InterPro" id="IPR037050">
    <property type="entry name" value="DUF1254_sf"/>
</dbReference>
<organism evidence="2 3">
    <name type="scientific">Agaricicola taiwanensis</name>
    <dbReference type="NCBI Taxonomy" id="591372"/>
    <lineage>
        <taxon>Bacteria</taxon>
        <taxon>Pseudomonadati</taxon>
        <taxon>Pseudomonadota</taxon>
        <taxon>Alphaproteobacteria</taxon>
        <taxon>Rhodobacterales</taxon>
        <taxon>Paracoccaceae</taxon>
        <taxon>Agaricicola</taxon>
    </lineage>
</organism>
<dbReference type="InterPro" id="IPR010679">
    <property type="entry name" value="DUF1254"/>
</dbReference>
<feature type="domain" description="DUF1254" evidence="1">
    <location>
        <begin position="58"/>
        <end position="163"/>
    </location>
</feature>
<gene>
    <name evidence="2" type="ORF">GCM10007276_13020</name>
</gene>
<protein>
    <recommendedName>
        <fullName evidence="1">DUF1254 domain-containing protein</fullName>
    </recommendedName>
</protein>